<evidence type="ECO:0000256" key="3">
    <source>
        <dbReference type="ARBA" id="ARBA00022771"/>
    </source>
</evidence>
<dbReference type="Pfam" id="PF00564">
    <property type="entry name" value="PB1"/>
    <property type="match status" value="1"/>
</dbReference>
<evidence type="ECO:0000313" key="9">
    <source>
        <dbReference type="EMBL" id="KAL3695035.1"/>
    </source>
</evidence>
<dbReference type="Proteomes" id="UP001633002">
    <property type="component" value="Unassembled WGS sequence"/>
</dbReference>
<evidence type="ECO:0000256" key="1">
    <source>
        <dbReference type="ARBA" id="ARBA00004419"/>
    </source>
</evidence>
<dbReference type="InterPro" id="IPR000433">
    <property type="entry name" value="Znf_ZZ"/>
</dbReference>
<dbReference type="SMART" id="SM00291">
    <property type="entry name" value="ZnF_ZZ"/>
    <property type="match status" value="1"/>
</dbReference>
<dbReference type="EMBL" id="JBJQOH010000003">
    <property type="protein sequence ID" value="KAL3695035.1"/>
    <property type="molecule type" value="Genomic_DNA"/>
</dbReference>
<evidence type="ECO:0000259" key="8">
    <source>
        <dbReference type="PROSITE" id="PS50135"/>
    </source>
</evidence>
<dbReference type="GO" id="GO:0008270">
    <property type="term" value="F:zinc ion binding"/>
    <property type="evidence" value="ECO:0007669"/>
    <property type="project" value="UniProtKB-KW"/>
</dbReference>
<evidence type="ECO:0000256" key="7">
    <source>
        <dbReference type="SAM" id="MobiDB-lite"/>
    </source>
</evidence>
<dbReference type="Pfam" id="PF24932">
    <property type="entry name" value="UBA_NBR1_C"/>
    <property type="match status" value="1"/>
</dbReference>
<feature type="compositionally biased region" description="Polar residues" evidence="7">
    <location>
        <begin position="430"/>
        <end position="441"/>
    </location>
</feature>
<dbReference type="FunFam" id="2.60.40.10:FF:000199">
    <property type="entry name" value="next to BRCA1 gene 1 protein-like"/>
    <property type="match status" value="1"/>
</dbReference>
<sequence>MDSVQTHYVIKVNHADNLRRLTLNKQPGGDSGLSFADLVAKIRELFHFPASSKLKITYLDKDKDAVTLENDDDLRDACVYQGLNPLRLDVVLVPAGAASSSREQGRAPNFNAPFGGLEEPFRQILKNIKPENLKSMLQAYEPLFRDVRHPSQIPDLMENVVKTISTQFASLSCEAGADNADHGTSARTSKDQTVHQRAPGPVESVHHGVVCDSCGVSPILGVRYKSTVKEDYDLCSSCHAKADATSGEYVIVTRPFRGRHFHHGRTMGSCPWGTFGPMPRHPRCGMRAPHDSQDDRLDARFVCDVSIFDGTQLAPGTPFTKIWRLRNSGTVAWPSSTKLVNIDGDDLGSTTLTALEIGEQGLAPEEEIEVSVDCVAPQRPGRYQSTWRLGSPWGRKFGHKIWVQIQVVSADTLKQPPKVDTDGGLREAGESSSAPRNTQVDQSEDLINLQAVPTQVEVSGNQTQDMLPPEAVKGLEMIDEEDVMQSTDAREPINGVESLPAKDMEESFVKVDVKRGGDESPEIQMTEMPPTLSEEAPESQKTNAEEAVIQESGRHDGAENFPGEFIATEVSVAKSAESPDSSRTDGIEASTYDPLLVKLETMGFTDRALNVELLKANALNLRKTVDALCEVEEWTPTLSELAEMGFTDIDLNRRLMFEYGGNLKRVVKELVQIAKKGA</sequence>
<dbReference type="SUPFAM" id="SSF46934">
    <property type="entry name" value="UBA-like"/>
    <property type="match status" value="2"/>
</dbReference>
<accession>A0ABD3HXQ7</accession>
<dbReference type="GO" id="GO:0031410">
    <property type="term" value="C:cytoplasmic vesicle"/>
    <property type="evidence" value="ECO:0007669"/>
    <property type="project" value="UniProtKB-KW"/>
</dbReference>
<dbReference type="Gene3D" id="3.10.20.90">
    <property type="entry name" value="Phosphatidylinositol 3-kinase Catalytic Subunit, Chain A, domain 1"/>
    <property type="match status" value="1"/>
</dbReference>
<dbReference type="Gene3D" id="2.60.40.10">
    <property type="entry name" value="Immunoglobulins"/>
    <property type="match status" value="1"/>
</dbReference>
<dbReference type="SMART" id="SM00666">
    <property type="entry name" value="PB1"/>
    <property type="match status" value="1"/>
</dbReference>
<feature type="domain" description="ZZ-type" evidence="8">
    <location>
        <begin position="206"/>
        <end position="257"/>
    </location>
</feature>
<dbReference type="Gene3D" id="3.30.60.90">
    <property type="match status" value="1"/>
</dbReference>
<feature type="region of interest" description="Disordered" evidence="7">
    <location>
        <begin position="414"/>
        <end position="442"/>
    </location>
</feature>
<name>A0ABD3HXQ7_9MARC</name>
<evidence type="ECO:0000256" key="5">
    <source>
        <dbReference type="ARBA" id="ARBA00023329"/>
    </source>
</evidence>
<keyword evidence="5" id="KW-0968">Cytoplasmic vesicle</keyword>
<proteinExistence type="predicted"/>
<dbReference type="CDD" id="cd14947">
    <property type="entry name" value="NBR1_like"/>
    <property type="match status" value="1"/>
</dbReference>
<evidence type="ECO:0000256" key="2">
    <source>
        <dbReference type="ARBA" id="ARBA00022723"/>
    </source>
</evidence>
<keyword evidence="4" id="KW-0862">Zinc</keyword>
<dbReference type="SUPFAM" id="SSF57850">
    <property type="entry name" value="RING/U-box"/>
    <property type="match status" value="1"/>
</dbReference>
<protein>
    <recommendedName>
        <fullName evidence="8">ZZ-type domain-containing protein</fullName>
    </recommendedName>
</protein>
<dbReference type="Pfam" id="PF16158">
    <property type="entry name" value="N_BRCA1_IG"/>
    <property type="match status" value="1"/>
</dbReference>
<dbReference type="InterPro" id="IPR032350">
    <property type="entry name" value="Nbr1_FW"/>
</dbReference>
<dbReference type="AlphaFoldDB" id="A0ABD3HXQ7"/>
<feature type="region of interest" description="Disordered" evidence="7">
    <location>
        <begin position="515"/>
        <end position="545"/>
    </location>
</feature>
<keyword evidence="10" id="KW-1185">Reference proteome</keyword>
<evidence type="ECO:0000256" key="6">
    <source>
        <dbReference type="PROSITE-ProRule" id="PRU00228"/>
    </source>
</evidence>
<dbReference type="PANTHER" id="PTHR20930">
    <property type="entry name" value="OVARIAN CARCINOMA ANTIGEN CA125-RELATED"/>
    <property type="match status" value="1"/>
</dbReference>
<dbReference type="Gene3D" id="1.10.8.10">
    <property type="entry name" value="DNA helicase RuvA subunit, C-terminal domain"/>
    <property type="match status" value="2"/>
</dbReference>
<dbReference type="GO" id="GO:0005776">
    <property type="term" value="C:autophagosome"/>
    <property type="evidence" value="ECO:0007669"/>
    <property type="project" value="UniProtKB-SubCell"/>
</dbReference>
<dbReference type="InterPro" id="IPR013783">
    <property type="entry name" value="Ig-like_fold"/>
</dbReference>
<comment type="subcellular location">
    <subcellularLocation>
        <location evidence="1">Cytoplasmic vesicle</location>
        <location evidence="1">Autophagosome</location>
    </subcellularLocation>
</comment>
<gene>
    <name evidence="9" type="ORF">R1sor_008686</name>
</gene>
<feature type="compositionally biased region" description="Basic and acidic residues" evidence="7">
    <location>
        <begin position="417"/>
        <end position="429"/>
    </location>
</feature>
<dbReference type="CDD" id="cd14319">
    <property type="entry name" value="UBA_NBR1"/>
    <property type="match status" value="1"/>
</dbReference>
<dbReference type="InterPro" id="IPR056893">
    <property type="entry name" value="UBA_Nbr1_C"/>
</dbReference>
<dbReference type="PROSITE" id="PS50135">
    <property type="entry name" value="ZF_ZZ_2"/>
    <property type="match status" value="1"/>
</dbReference>
<dbReference type="Pfam" id="PF00569">
    <property type="entry name" value="ZZ"/>
    <property type="match status" value="1"/>
</dbReference>
<comment type="caution">
    <text evidence="9">The sequence shown here is derived from an EMBL/GenBank/DDBJ whole genome shotgun (WGS) entry which is preliminary data.</text>
</comment>
<dbReference type="InterPro" id="IPR043145">
    <property type="entry name" value="Znf_ZZ_sf"/>
</dbReference>
<keyword evidence="2" id="KW-0479">Metal-binding</keyword>
<evidence type="ECO:0000313" key="10">
    <source>
        <dbReference type="Proteomes" id="UP001633002"/>
    </source>
</evidence>
<evidence type="ECO:0000256" key="4">
    <source>
        <dbReference type="ARBA" id="ARBA00022833"/>
    </source>
</evidence>
<keyword evidence="3 6" id="KW-0863">Zinc-finger</keyword>
<reference evidence="9 10" key="1">
    <citation type="submission" date="2024-09" db="EMBL/GenBank/DDBJ databases">
        <title>Chromosome-scale assembly of Riccia sorocarpa.</title>
        <authorList>
            <person name="Paukszto L."/>
        </authorList>
    </citation>
    <scope>NUCLEOTIDE SEQUENCE [LARGE SCALE GENOMIC DNA]</scope>
    <source>
        <strain evidence="9">LP-2024</strain>
        <tissue evidence="9">Aerial parts of the thallus</tissue>
    </source>
</reference>
<dbReference type="SUPFAM" id="SSF54277">
    <property type="entry name" value="CAD &amp; PB1 domains"/>
    <property type="match status" value="1"/>
</dbReference>
<dbReference type="PANTHER" id="PTHR20930:SF0">
    <property type="entry name" value="PROTEIN ILRUN"/>
    <property type="match status" value="1"/>
</dbReference>
<dbReference type="InterPro" id="IPR000270">
    <property type="entry name" value="PB1_dom"/>
</dbReference>
<dbReference type="InterPro" id="IPR009060">
    <property type="entry name" value="UBA-like_sf"/>
</dbReference>
<organism evidence="9 10">
    <name type="scientific">Riccia sorocarpa</name>
    <dbReference type="NCBI Taxonomy" id="122646"/>
    <lineage>
        <taxon>Eukaryota</taxon>
        <taxon>Viridiplantae</taxon>
        <taxon>Streptophyta</taxon>
        <taxon>Embryophyta</taxon>
        <taxon>Marchantiophyta</taxon>
        <taxon>Marchantiopsida</taxon>
        <taxon>Marchantiidae</taxon>
        <taxon>Marchantiales</taxon>
        <taxon>Ricciaceae</taxon>
        <taxon>Riccia</taxon>
    </lineage>
</organism>